<protein>
    <submittedName>
        <fullName evidence="1">Uncharacterized protein</fullName>
    </submittedName>
</protein>
<dbReference type="RefSeq" id="WP_184096026.1">
    <property type="nucleotide sequence ID" value="NZ_AP023367.1"/>
</dbReference>
<reference evidence="1 2" key="1">
    <citation type="journal article" date="2016" name="Int. J. Syst. Evol. Microbiol.">
        <title>Descriptions of Anaerotaenia torta gen. nov., sp. nov. and Anaerocolumna cellulosilytica gen. nov., sp. nov. isolated from a methanogenic reactor of cattle waste.</title>
        <authorList>
            <person name="Uek A."/>
            <person name="Ohtaki Y."/>
            <person name="Kaku N."/>
            <person name="Ueki K."/>
        </authorList>
    </citation>
    <scope>NUCLEOTIDE SEQUENCE [LARGE SCALE GENOMIC DNA]</scope>
    <source>
        <strain evidence="1 2">SN021</strain>
    </source>
</reference>
<accession>A0A6S6QVF6</accession>
<proteinExistence type="predicted"/>
<organism evidence="1 2">
    <name type="scientific">Anaerocolumna cellulosilytica</name>
    <dbReference type="NCBI Taxonomy" id="433286"/>
    <lineage>
        <taxon>Bacteria</taxon>
        <taxon>Bacillati</taxon>
        <taxon>Bacillota</taxon>
        <taxon>Clostridia</taxon>
        <taxon>Lachnospirales</taxon>
        <taxon>Lachnospiraceae</taxon>
        <taxon>Anaerocolumna</taxon>
    </lineage>
</organism>
<dbReference type="EMBL" id="AP023367">
    <property type="protein sequence ID" value="BCJ93069.1"/>
    <property type="molecule type" value="Genomic_DNA"/>
</dbReference>
<sequence>MTYNMKTSFDKQATYNDTIKQKVQELQKLCILEKLPMFLSICTKNDEDTTWYENIMISPETMDLDLSYNVISKMVLCLNDDFKIVPKSDIEVS</sequence>
<name>A0A6S6QVF6_9FIRM</name>
<evidence type="ECO:0000313" key="1">
    <source>
        <dbReference type="EMBL" id="BCJ93069.1"/>
    </source>
</evidence>
<dbReference type="KEGG" id="acel:acsn021_06380"/>
<evidence type="ECO:0000313" key="2">
    <source>
        <dbReference type="Proteomes" id="UP000515561"/>
    </source>
</evidence>
<gene>
    <name evidence="1" type="ORF">acsn021_06380</name>
</gene>
<keyword evidence="2" id="KW-1185">Reference proteome</keyword>
<dbReference type="Proteomes" id="UP000515561">
    <property type="component" value="Chromosome"/>
</dbReference>
<dbReference type="AlphaFoldDB" id="A0A6S6QVF6"/>